<reference evidence="3 4" key="1">
    <citation type="submission" date="2020-08" db="EMBL/GenBank/DDBJ databases">
        <title>Croceimicrobium hydrocarbonivorans gen. nov., sp. nov., a novel marine bacterium isolated from a bacterial consortium that degrades polyethylene terephthalate.</title>
        <authorList>
            <person name="Liu R."/>
        </authorList>
    </citation>
    <scope>NUCLEOTIDE SEQUENCE [LARGE SCALE GENOMIC DNA]</scope>
    <source>
        <strain evidence="3 4">A20-9</strain>
    </source>
</reference>
<proteinExistence type="predicted"/>
<dbReference type="CDD" id="cd00093">
    <property type="entry name" value="HTH_XRE"/>
    <property type="match status" value="1"/>
</dbReference>
<evidence type="ECO:0000259" key="2">
    <source>
        <dbReference type="PROSITE" id="PS50943"/>
    </source>
</evidence>
<keyword evidence="4" id="KW-1185">Reference proteome</keyword>
<dbReference type="SUPFAM" id="SSF47413">
    <property type="entry name" value="lambda repressor-like DNA-binding domains"/>
    <property type="match status" value="1"/>
</dbReference>
<gene>
    <name evidence="3" type="ORF">H4K34_17215</name>
</gene>
<dbReference type="EMBL" id="CP060139">
    <property type="protein sequence ID" value="QNR24087.1"/>
    <property type="molecule type" value="Genomic_DNA"/>
</dbReference>
<dbReference type="Proteomes" id="UP000516305">
    <property type="component" value="Chromosome"/>
</dbReference>
<dbReference type="AlphaFoldDB" id="A0A7H0VED9"/>
<organism evidence="3 4">
    <name type="scientific">Croceimicrobium hydrocarbonivorans</name>
    <dbReference type="NCBI Taxonomy" id="2761580"/>
    <lineage>
        <taxon>Bacteria</taxon>
        <taxon>Pseudomonadati</taxon>
        <taxon>Bacteroidota</taxon>
        <taxon>Flavobacteriia</taxon>
        <taxon>Flavobacteriales</taxon>
        <taxon>Owenweeksiaceae</taxon>
        <taxon>Croceimicrobium</taxon>
    </lineage>
</organism>
<evidence type="ECO:0000313" key="4">
    <source>
        <dbReference type="Proteomes" id="UP000516305"/>
    </source>
</evidence>
<dbReference type="InterPro" id="IPR001387">
    <property type="entry name" value="Cro/C1-type_HTH"/>
</dbReference>
<accession>A0A7H0VED9</accession>
<dbReference type="PANTHER" id="PTHR46558:SF4">
    <property type="entry name" value="DNA-BIDING PHAGE PROTEIN"/>
    <property type="match status" value="1"/>
</dbReference>
<dbReference type="GO" id="GO:0003677">
    <property type="term" value="F:DNA binding"/>
    <property type="evidence" value="ECO:0007669"/>
    <property type="project" value="UniProtKB-KW"/>
</dbReference>
<feature type="domain" description="HTH cro/C1-type" evidence="2">
    <location>
        <begin position="5"/>
        <end position="59"/>
    </location>
</feature>
<name>A0A7H0VED9_9FLAO</name>
<dbReference type="PANTHER" id="PTHR46558">
    <property type="entry name" value="TRACRIPTIONAL REGULATORY PROTEIN-RELATED-RELATED"/>
    <property type="match status" value="1"/>
</dbReference>
<protein>
    <submittedName>
        <fullName evidence="3">Helix-turn-helix transcriptional regulator</fullName>
    </submittedName>
</protein>
<sequence length="62" mass="7302">MKNKIRVYRSMHKVSQQDLADKLQVSRQTINAIENDKYSPSLELALKMTQLFDCKVEDLFEL</sequence>
<evidence type="ECO:0000313" key="3">
    <source>
        <dbReference type="EMBL" id="QNR24087.1"/>
    </source>
</evidence>
<dbReference type="PROSITE" id="PS50943">
    <property type="entry name" value="HTH_CROC1"/>
    <property type="match status" value="1"/>
</dbReference>
<dbReference type="KEGG" id="chyd:H4K34_17215"/>
<dbReference type="InterPro" id="IPR010982">
    <property type="entry name" value="Lambda_DNA-bd_dom_sf"/>
</dbReference>
<dbReference type="SMART" id="SM00530">
    <property type="entry name" value="HTH_XRE"/>
    <property type="match status" value="1"/>
</dbReference>
<keyword evidence="1" id="KW-0238">DNA-binding</keyword>
<dbReference type="Gene3D" id="1.10.260.40">
    <property type="entry name" value="lambda repressor-like DNA-binding domains"/>
    <property type="match status" value="1"/>
</dbReference>
<dbReference type="Pfam" id="PF01381">
    <property type="entry name" value="HTH_3"/>
    <property type="match status" value="1"/>
</dbReference>
<dbReference type="RefSeq" id="WP_210758621.1">
    <property type="nucleotide sequence ID" value="NZ_CP060139.1"/>
</dbReference>
<evidence type="ECO:0000256" key="1">
    <source>
        <dbReference type="ARBA" id="ARBA00023125"/>
    </source>
</evidence>